<evidence type="ECO:0000313" key="3">
    <source>
        <dbReference type="EMBL" id="KAH8983309.1"/>
    </source>
</evidence>
<dbReference type="GO" id="GO:0005739">
    <property type="term" value="C:mitochondrion"/>
    <property type="evidence" value="ECO:0007669"/>
    <property type="project" value="TreeGrafter"/>
</dbReference>
<evidence type="ECO:0000313" key="4">
    <source>
        <dbReference type="Proteomes" id="UP001201163"/>
    </source>
</evidence>
<comment type="caution">
    <text evidence="3">The sequence shown here is derived from an EMBL/GenBank/DDBJ whole genome shotgun (WGS) entry which is preliminary data.</text>
</comment>
<keyword evidence="4" id="KW-1185">Reference proteome</keyword>
<feature type="region of interest" description="Disordered" evidence="2">
    <location>
        <begin position="79"/>
        <end position="114"/>
    </location>
</feature>
<accession>A0AAD4LBE7</accession>
<dbReference type="GO" id="GO:0004148">
    <property type="term" value="F:dihydrolipoyl dehydrogenase (NADH) activity"/>
    <property type="evidence" value="ECO:0007669"/>
    <property type="project" value="TreeGrafter"/>
</dbReference>
<sequence length="241" mass="26745">ATGSKVTPFPGGTIKIDEQQIVSSTGVLSLQKVPEKMVVIGGRIIGLEMGSVWPKGDDNATNPGPQGVHKVKAWGVGQKLTSQEEGPESKRKQDKGKRGKARRRSEVGGSVDEGGDGYGYDCGGGVASTWQANPRLAAQRAKAAMAMAMARRWQDFLDWCGVEWDLKANDERKRENNDALTSQRRQFIYMRSSMRRVPSQSQTYSERAMGREGWGKWYEHREMNREVAQARTDKGIWARAA</sequence>
<organism evidence="3 4">
    <name type="scientific">Lactarius akahatsu</name>
    <dbReference type="NCBI Taxonomy" id="416441"/>
    <lineage>
        <taxon>Eukaryota</taxon>
        <taxon>Fungi</taxon>
        <taxon>Dikarya</taxon>
        <taxon>Basidiomycota</taxon>
        <taxon>Agaricomycotina</taxon>
        <taxon>Agaricomycetes</taxon>
        <taxon>Russulales</taxon>
        <taxon>Russulaceae</taxon>
        <taxon>Lactarius</taxon>
    </lineage>
</organism>
<dbReference type="PANTHER" id="PTHR22912">
    <property type="entry name" value="DISULFIDE OXIDOREDUCTASE"/>
    <property type="match status" value="1"/>
</dbReference>
<protein>
    <submittedName>
        <fullName evidence="3">Uncharacterized protein</fullName>
    </submittedName>
</protein>
<name>A0AAD4LBE7_9AGAM</name>
<reference evidence="3" key="1">
    <citation type="submission" date="2022-01" db="EMBL/GenBank/DDBJ databases">
        <title>Comparative genomics reveals a dynamic genome evolution in the ectomycorrhizal milk-cap (Lactarius) mushrooms.</title>
        <authorList>
            <consortium name="DOE Joint Genome Institute"/>
            <person name="Lebreton A."/>
            <person name="Tang N."/>
            <person name="Kuo A."/>
            <person name="LaButti K."/>
            <person name="Drula E."/>
            <person name="Barry K."/>
            <person name="Clum A."/>
            <person name="Lipzen A."/>
            <person name="Mousain D."/>
            <person name="Ng V."/>
            <person name="Wang R."/>
            <person name="Wang X."/>
            <person name="Dai Y."/>
            <person name="Henrissat B."/>
            <person name="Grigoriev I.V."/>
            <person name="Guerin-Laguette A."/>
            <person name="Yu F."/>
            <person name="Martin F.M."/>
        </authorList>
    </citation>
    <scope>NUCLEOTIDE SEQUENCE</scope>
    <source>
        <strain evidence="3">QP</strain>
    </source>
</reference>
<dbReference type="InterPro" id="IPR036188">
    <property type="entry name" value="FAD/NAD-bd_sf"/>
</dbReference>
<evidence type="ECO:0000256" key="1">
    <source>
        <dbReference type="ARBA" id="ARBA00007532"/>
    </source>
</evidence>
<dbReference type="AlphaFoldDB" id="A0AAD4LBE7"/>
<dbReference type="Proteomes" id="UP001201163">
    <property type="component" value="Unassembled WGS sequence"/>
</dbReference>
<dbReference type="SUPFAM" id="SSF51905">
    <property type="entry name" value="FAD/NAD(P)-binding domain"/>
    <property type="match status" value="1"/>
</dbReference>
<feature type="compositionally biased region" description="Basic residues" evidence="2">
    <location>
        <begin position="92"/>
        <end position="103"/>
    </location>
</feature>
<comment type="similarity">
    <text evidence="1">Belongs to the class-I pyridine nucleotide-disulfide oxidoreductase family.</text>
</comment>
<evidence type="ECO:0000256" key="2">
    <source>
        <dbReference type="SAM" id="MobiDB-lite"/>
    </source>
</evidence>
<dbReference type="GO" id="GO:0050660">
    <property type="term" value="F:flavin adenine dinucleotide binding"/>
    <property type="evidence" value="ECO:0007669"/>
    <property type="project" value="TreeGrafter"/>
</dbReference>
<gene>
    <name evidence="3" type="ORF">EDB92DRAFT_2039682</name>
</gene>
<dbReference type="Gene3D" id="3.50.50.60">
    <property type="entry name" value="FAD/NAD(P)-binding domain"/>
    <property type="match status" value="1"/>
</dbReference>
<dbReference type="InterPro" id="IPR050151">
    <property type="entry name" value="Class-I_Pyr_Nuc-Dis_Oxidored"/>
</dbReference>
<dbReference type="GO" id="GO:0045252">
    <property type="term" value="C:oxoglutarate dehydrogenase complex"/>
    <property type="evidence" value="ECO:0007669"/>
    <property type="project" value="TreeGrafter"/>
</dbReference>
<proteinExistence type="inferred from homology"/>
<dbReference type="EMBL" id="JAKELL010000090">
    <property type="protein sequence ID" value="KAH8983309.1"/>
    <property type="molecule type" value="Genomic_DNA"/>
</dbReference>
<dbReference type="GO" id="GO:0006103">
    <property type="term" value="P:2-oxoglutarate metabolic process"/>
    <property type="evidence" value="ECO:0007669"/>
    <property type="project" value="TreeGrafter"/>
</dbReference>
<dbReference type="PANTHER" id="PTHR22912:SF151">
    <property type="entry name" value="DIHYDROLIPOYL DEHYDROGENASE, MITOCHONDRIAL"/>
    <property type="match status" value="1"/>
</dbReference>
<feature type="non-terminal residue" evidence="3">
    <location>
        <position position="1"/>
    </location>
</feature>